<evidence type="ECO:0000313" key="2">
    <source>
        <dbReference type="EMBL" id="MQM73064.1"/>
    </source>
</evidence>
<reference evidence="2" key="1">
    <citation type="journal article" date="2020" name="Appl. Environ. Microbiol.">
        <title>Medium-Chain Fatty Acid Synthesis by 'Candidatus Weimeria bifida' gen. nov., sp. nov., and 'Candidatus Pseudoramibacter fermentans' sp. nov.</title>
        <authorList>
            <person name="Scarborough M.J."/>
            <person name="Myers K.S."/>
            <person name="Donohue T.J."/>
            <person name="Noguera D.R."/>
        </authorList>
    </citation>
    <scope>NUCLEOTIDE SEQUENCE</scope>
    <source>
        <strain evidence="2">EUB1.1</strain>
    </source>
</reference>
<comment type="caution">
    <text evidence="2">The sequence shown here is derived from an EMBL/GenBank/DDBJ whole genome shotgun (WGS) entry which is preliminary data.</text>
</comment>
<feature type="transmembrane region" description="Helical" evidence="1">
    <location>
        <begin position="54"/>
        <end position="73"/>
    </location>
</feature>
<feature type="transmembrane region" description="Helical" evidence="1">
    <location>
        <begin position="344"/>
        <end position="363"/>
    </location>
</feature>
<feature type="transmembrane region" description="Helical" evidence="1">
    <location>
        <begin position="139"/>
        <end position="158"/>
    </location>
</feature>
<dbReference type="EMBL" id="VOGB01000004">
    <property type="protein sequence ID" value="MQM73064.1"/>
    <property type="molecule type" value="Genomic_DNA"/>
</dbReference>
<feature type="transmembrane region" description="Helical" evidence="1">
    <location>
        <begin position="21"/>
        <end position="39"/>
    </location>
</feature>
<evidence type="ECO:0000313" key="3">
    <source>
        <dbReference type="Proteomes" id="UP000473648"/>
    </source>
</evidence>
<feature type="transmembrane region" description="Helical" evidence="1">
    <location>
        <begin position="114"/>
        <end position="132"/>
    </location>
</feature>
<dbReference type="Pfam" id="PF14264">
    <property type="entry name" value="Glucos_trans_II"/>
    <property type="match status" value="1"/>
</dbReference>
<accession>A0A6L5GS50</accession>
<feature type="transmembrane region" description="Helical" evidence="1">
    <location>
        <begin position="164"/>
        <end position="197"/>
    </location>
</feature>
<feature type="transmembrane region" description="Helical" evidence="1">
    <location>
        <begin position="85"/>
        <end position="102"/>
    </location>
</feature>
<dbReference type="AlphaFoldDB" id="A0A6L5GS50"/>
<protein>
    <recommendedName>
        <fullName evidence="4">Glucosyl transferase GtrII</fullName>
    </recommendedName>
</protein>
<feature type="transmembrane region" description="Helical" evidence="1">
    <location>
        <begin position="375"/>
        <end position="397"/>
    </location>
</feature>
<keyword evidence="1" id="KW-0472">Membrane</keyword>
<gene>
    <name evidence="2" type="ORF">FRC53_06535</name>
</gene>
<feature type="transmembrane region" description="Helical" evidence="1">
    <location>
        <begin position="318"/>
        <end position="338"/>
    </location>
</feature>
<feature type="transmembrane region" description="Helical" evidence="1">
    <location>
        <begin position="288"/>
        <end position="309"/>
    </location>
</feature>
<dbReference type="InterPro" id="IPR025686">
    <property type="entry name" value="Glucos_trans_II"/>
</dbReference>
<keyword evidence="1" id="KW-1133">Transmembrane helix</keyword>
<evidence type="ECO:0000256" key="1">
    <source>
        <dbReference type="SAM" id="Phobius"/>
    </source>
</evidence>
<evidence type="ECO:0008006" key="4">
    <source>
        <dbReference type="Google" id="ProtNLM"/>
    </source>
</evidence>
<keyword evidence="1" id="KW-0812">Transmembrane</keyword>
<feature type="transmembrane region" description="Helical" evidence="1">
    <location>
        <begin position="218"/>
        <end position="240"/>
    </location>
</feature>
<keyword evidence="3" id="KW-1185">Reference proteome</keyword>
<organism evidence="2 3">
    <name type="scientific">Candidatus Pseudoramibacter fermentans</name>
    <dbReference type="NCBI Taxonomy" id="2594427"/>
    <lineage>
        <taxon>Bacteria</taxon>
        <taxon>Bacillati</taxon>
        <taxon>Bacillota</taxon>
        <taxon>Clostridia</taxon>
        <taxon>Eubacteriales</taxon>
        <taxon>Eubacteriaceae</taxon>
        <taxon>Pseudoramibacter</taxon>
    </lineage>
</organism>
<proteinExistence type="predicted"/>
<name>A0A6L5GS50_9FIRM</name>
<dbReference type="Proteomes" id="UP000473648">
    <property type="component" value="Unassembled WGS sequence"/>
</dbReference>
<sequence length="532" mass="60289">MEKNIKQSSKLIIIKIVKDHWKELIAAVIFAFILYSVMITNELTNTYDGMWKGVYGYAGAWELSIGRWFWLTLDRVRLGVTTEPGISLLSLLIFSVGNIIVADLLQIQGKLSKIIFHTFMLANTAVCIFLSYRYMTLTFAFSYLLSVLGALAIISMYQYNCNKIVYSILAVVFITLSLGLYQANIGCTFVMLLVVLIKNLWINQNNSIKHYIKIMIHAILLIGCACIAYAGIWNLCLSLMHVEKGNYHGAGSVSVFSILSKLPKTIHLTYTSFCAYFLPGQWQNIYQAHYIFSAAVFILFIIIIIYSIFNRTKWSYKILSLISIILLPLLANTCLLLAPESGSMQLQMTMPMAMIIPGIFGLISSIDKKDHNLKLATPVSIIYFMFVIFIAFGNIMMVSTDQHVMLQSKNNSITLMNRIITNTSEELNAANENNMPVIFAGTPANSPLYQKDLFWDKSNHFAHYGEFWIGGNCVTQSYYGFLRDCGININLLTDDQKYHQITDSKEVQKMPMYPRNGYVKEIDGCLVIKISQ</sequence>